<evidence type="ECO:0000313" key="3">
    <source>
        <dbReference type="EMBL" id="KPA37059.1"/>
    </source>
</evidence>
<dbReference type="SUPFAM" id="SSF57997">
    <property type="entry name" value="Tropomyosin"/>
    <property type="match status" value="1"/>
</dbReference>
<dbReference type="AlphaFoldDB" id="A0A0M9EP79"/>
<evidence type="ECO:0000256" key="2">
    <source>
        <dbReference type="SAM" id="MobiDB-lite"/>
    </source>
</evidence>
<evidence type="ECO:0000313" key="4">
    <source>
        <dbReference type="Proteomes" id="UP000037904"/>
    </source>
</evidence>
<accession>A0A0M9EP79</accession>
<dbReference type="Proteomes" id="UP000037904">
    <property type="component" value="Unassembled WGS sequence"/>
</dbReference>
<dbReference type="Gene3D" id="1.20.5.340">
    <property type="match status" value="1"/>
</dbReference>
<protein>
    <submittedName>
        <fullName evidence="3">Uncharacterized protein</fullName>
    </submittedName>
</protein>
<evidence type="ECO:0000256" key="1">
    <source>
        <dbReference type="SAM" id="Coils"/>
    </source>
</evidence>
<feature type="coiled-coil region" evidence="1">
    <location>
        <begin position="242"/>
        <end position="321"/>
    </location>
</feature>
<gene>
    <name evidence="3" type="ORF">FLAG1_10146</name>
</gene>
<reference evidence="3 4" key="1">
    <citation type="submission" date="2015-04" db="EMBL/GenBank/DDBJ databases">
        <title>The draft genome sequence of Fusarium langsethiae, a T-2/HT-2 mycotoxin producer.</title>
        <authorList>
            <person name="Lysoe E."/>
            <person name="Divon H.H."/>
            <person name="Terzi V."/>
            <person name="Orru L."/>
            <person name="Lamontanara A."/>
            <person name="Kolseth A.-K."/>
            <person name="Frandsen R.J."/>
            <person name="Nielsen K."/>
            <person name="Thrane U."/>
        </authorList>
    </citation>
    <scope>NUCLEOTIDE SEQUENCE [LARGE SCALE GENOMIC DNA]</scope>
    <source>
        <strain evidence="3 4">Fl201059</strain>
    </source>
</reference>
<dbReference type="OrthoDB" id="47007at2759"/>
<dbReference type="EMBL" id="JXCE01000486">
    <property type="protein sequence ID" value="KPA37059.1"/>
    <property type="molecule type" value="Genomic_DNA"/>
</dbReference>
<keyword evidence="4" id="KW-1185">Reference proteome</keyword>
<sequence length="455" mass="50573">MSVDLHHTTKAVARWLKDDTMRFLTKGDPKTKSITLSAAFDAEAAIFELAVPVKLKGLDTGTKAILRIYASTIASLELSKNPTTIPSGIKDEVGSTALGLDFTLNDPPAIIVPSCAPEPLSATRKHSRDILDTIRDLSKATALSIYIEACNAPDELQDICDAVSQGLFTPCNIQHHIASMYGGNGGKRIDLSVAALPPSYDEAAMSPPPPPPIDRGSKKRARQDSDPERDDITLLWAELRTLKQIPGRVETLEAEIEELRQKNTNLEEKYEKAEQRNTQLQAKYDALESRFEEVESTNEAFADIREKYKELETRFAQVESSDAAFADTYDLQLTDLREDMTALGNIVQCVQDGQTTDESLEVIQKVVIKEMLRRLADGIKLEVHWLAAYLFPLSQPSQSPCRRRTQAYPPILIAIVPQGYDQRSPTPPFVDSDTVQWKHHCSSCRASKLLGDCHR</sequence>
<keyword evidence="1" id="KW-0175">Coiled coil</keyword>
<comment type="caution">
    <text evidence="3">The sequence shown here is derived from an EMBL/GenBank/DDBJ whole genome shotgun (WGS) entry which is preliminary data.</text>
</comment>
<organism evidence="3 4">
    <name type="scientific">Fusarium langsethiae</name>
    <dbReference type="NCBI Taxonomy" id="179993"/>
    <lineage>
        <taxon>Eukaryota</taxon>
        <taxon>Fungi</taxon>
        <taxon>Dikarya</taxon>
        <taxon>Ascomycota</taxon>
        <taxon>Pezizomycotina</taxon>
        <taxon>Sordariomycetes</taxon>
        <taxon>Hypocreomycetidae</taxon>
        <taxon>Hypocreales</taxon>
        <taxon>Nectriaceae</taxon>
        <taxon>Fusarium</taxon>
    </lineage>
</organism>
<feature type="region of interest" description="Disordered" evidence="2">
    <location>
        <begin position="200"/>
        <end position="229"/>
    </location>
</feature>
<name>A0A0M9EP79_FUSLA</name>
<proteinExistence type="predicted"/>